<dbReference type="InterPro" id="IPR029058">
    <property type="entry name" value="AB_hydrolase_fold"/>
</dbReference>
<keyword evidence="7" id="KW-1015">Disulfide bond</keyword>
<dbReference type="Proteomes" id="UP001596455">
    <property type="component" value="Unassembled WGS sequence"/>
</dbReference>
<evidence type="ECO:0000256" key="6">
    <source>
        <dbReference type="ARBA" id="ARBA00022837"/>
    </source>
</evidence>
<evidence type="ECO:0000256" key="2">
    <source>
        <dbReference type="ARBA" id="ARBA00022487"/>
    </source>
</evidence>
<proteinExistence type="inferred from homology"/>
<dbReference type="RefSeq" id="WP_382391570.1">
    <property type="nucleotide sequence ID" value="NZ_JBHTCQ010000001.1"/>
</dbReference>
<dbReference type="GO" id="GO:0016787">
    <property type="term" value="F:hydrolase activity"/>
    <property type="evidence" value="ECO:0007669"/>
    <property type="project" value="UniProtKB-KW"/>
</dbReference>
<dbReference type="SUPFAM" id="SSF53474">
    <property type="entry name" value="alpha/beta-Hydrolases"/>
    <property type="match status" value="1"/>
</dbReference>
<evidence type="ECO:0000256" key="4">
    <source>
        <dbReference type="ARBA" id="ARBA00022729"/>
    </source>
</evidence>
<reference evidence="10" key="1">
    <citation type="journal article" date="2019" name="Int. J. Syst. Evol. Microbiol.">
        <title>The Global Catalogue of Microorganisms (GCM) 10K type strain sequencing project: providing services to taxonomists for standard genome sequencing and annotation.</title>
        <authorList>
            <consortium name="The Broad Institute Genomics Platform"/>
            <consortium name="The Broad Institute Genome Sequencing Center for Infectious Disease"/>
            <person name="Wu L."/>
            <person name="Ma J."/>
        </authorList>
    </citation>
    <scope>NUCLEOTIDE SEQUENCE [LARGE SCALE GENOMIC DNA]</scope>
    <source>
        <strain evidence="10">JCM 1490</strain>
    </source>
</reference>
<keyword evidence="4 8" id="KW-0732">Signal</keyword>
<dbReference type="Gene3D" id="3.40.50.1820">
    <property type="entry name" value="alpha/beta hydrolase"/>
    <property type="match status" value="1"/>
</dbReference>
<evidence type="ECO:0000256" key="1">
    <source>
        <dbReference type="ARBA" id="ARBA00006249"/>
    </source>
</evidence>
<keyword evidence="5 9" id="KW-0378">Hydrolase</keyword>
<feature type="chain" id="PRO_5045339167" evidence="8">
    <location>
        <begin position="28"/>
        <end position="551"/>
    </location>
</feature>
<sequence length="551" mass="58912">MSGLSGYLSRRLAVVTAGAVAVSVALAAGAAAEPALRHHGPPHGRTALTAERCSELSAVEIEEREIGLPTSGADIESATWDARGFCSVVGWIRPVNEGSPSMQFQVNLPGDWNERALQMGGGGYDGTLVTGLDPYTAQPVGEDPPILQGYVTLGSDGGHQGGPGFDGRFGLDDEALLNYGQQSVKKTHDAAMEVVEAAYGQDPDHMYFIGGSQGGHEALDAAARYPRDYDGVVANYPAYNVAMMHIGAVNFRDALYGDRGAGWLSPAKTALITDAVYATCDGLDGADDGIVSNVVGCNEAFDVETLRCPDGTDAGETCLSDAQLESAVRITTDHDLGIDIEGNSIFARSALFEGALYQGSAGFGAEPQPENPISGTEALQYIVLDQTAKYIVTRDPELETMTFDPHRWTERIQEVGEILDVTDVSLNRFRAHGGRVILTHGTADDFITPHNTVQYYDRQVAELGERRLHDFLRFYMVPGWGHGQGPFTATYDGLGALEAWVERGIAPEGLVAADANEDADRTRPMCEYPSWPRYHGHGDVDDAASYSCVGG</sequence>
<dbReference type="PROSITE" id="PS51318">
    <property type="entry name" value="TAT"/>
    <property type="match status" value="1"/>
</dbReference>
<dbReference type="Pfam" id="PF07519">
    <property type="entry name" value="Tannase"/>
    <property type="match status" value="1"/>
</dbReference>
<keyword evidence="10" id="KW-1185">Reference proteome</keyword>
<evidence type="ECO:0000256" key="3">
    <source>
        <dbReference type="ARBA" id="ARBA00022723"/>
    </source>
</evidence>
<dbReference type="EMBL" id="JBHTCQ010000001">
    <property type="protein sequence ID" value="MFC7404307.1"/>
    <property type="molecule type" value="Genomic_DNA"/>
</dbReference>
<protein>
    <submittedName>
        <fullName evidence="9">Tannase/feruloyl esterase family alpha/beta hydrolase</fullName>
    </submittedName>
</protein>
<dbReference type="PANTHER" id="PTHR33938:SF15">
    <property type="entry name" value="FERULOYL ESTERASE B-RELATED"/>
    <property type="match status" value="1"/>
</dbReference>
<dbReference type="InterPro" id="IPR011118">
    <property type="entry name" value="Tannase/feruloyl_esterase"/>
</dbReference>
<evidence type="ECO:0000256" key="5">
    <source>
        <dbReference type="ARBA" id="ARBA00022801"/>
    </source>
</evidence>
<organism evidence="9 10">
    <name type="scientific">Georgenia alba</name>
    <dbReference type="NCBI Taxonomy" id="2233858"/>
    <lineage>
        <taxon>Bacteria</taxon>
        <taxon>Bacillati</taxon>
        <taxon>Actinomycetota</taxon>
        <taxon>Actinomycetes</taxon>
        <taxon>Micrococcales</taxon>
        <taxon>Bogoriellaceae</taxon>
        <taxon>Georgenia</taxon>
    </lineage>
</organism>
<evidence type="ECO:0000313" key="10">
    <source>
        <dbReference type="Proteomes" id="UP001596455"/>
    </source>
</evidence>
<keyword evidence="3" id="KW-0479">Metal-binding</keyword>
<comment type="similarity">
    <text evidence="1">Belongs to the tannase family.</text>
</comment>
<keyword evidence="6" id="KW-0106">Calcium</keyword>
<dbReference type="PANTHER" id="PTHR33938">
    <property type="entry name" value="FERULOYL ESTERASE B-RELATED"/>
    <property type="match status" value="1"/>
</dbReference>
<name>A0ABW2Q6V4_9MICO</name>
<gene>
    <name evidence="9" type="ORF">ACFQQL_04230</name>
</gene>
<evidence type="ECO:0000313" key="9">
    <source>
        <dbReference type="EMBL" id="MFC7404307.1"/>
    </source>
</evidence>
<keyword evidence="2" id="KW-0719">Serine esterase</keyword>
<comment type="caution">
    <text evidence="9">The sequence shown here is derived from an EMBL/GenBank/DDBJ whole genome shotgun (WGS) entry which is preliminary data.</text>
</comment>
<evidence type="ECO:0000256" key="7">
    <source>
        <dbReference type="ARBA" id="ARBA00023157"/>
    </source>
</evidence>
<accession>A0ABW2Q6V4</accession>
<dbReference type="InterPro" id="IPR006311">
    <property type="entry name" value="TAT_signal"/>
</dbReference>
<evidence type="ECO:0000256" key="8">
    <source>
        <dbReference type="SAM" id="SignalP"/>
    </source>
</evidence>
<feature type="signal peptide" evidence="8">
    <location>
        <begin position="1"/>
        <end position="27"/>
    </location>
</feature>